<dbReference type="PANTHER" id="PTHR43498">
    <property type="entry name" value="FERREDOXIN:COB-COM HETERODISULFIDE REDUCTASE SUBUNIT A"/>
    <property type="match status" value="1"/>
</dbReference>
<dbReference type="GO" id="GO:0016491">
    <property type="term" value="F:oxidoreductase activity"/>
    <property type="evidence" value="ECO:0007669"/>
    <property type="project" value="UniProtKB-KW"/>
</dbReference>
<dbReference type="PANTHER" id="PTHR43498:SF1">
    <property type="entry name" value="COB--COM HETERODISULFIDE REDUCTASE IRON-SULFUR SUBUNIT A"/>
    <property type="match status" value="1"/>
</dbReference>
<dbReference type="InterPro" id="IPR017900">
    <property type="entry name" value="4Fe4S_Fe_S_CS"/>
</dbReference>
<evidence type="ECO:0000259" key="10">
    <source>
        <dbReference type="PROSITE" id="PS51379"/>
    </source>
</evidence>
<evidence type="ECO:0000256" key="4">
    <source>
        <dbReference type="ARBA" id="ARBA00022630"/>
    </source>
</evidence>
<dbReference type="InterPro" id="IPR036188">
    <property type="entry name" value="FAD/NAD-bd_sf"/>
</dbReference>
<keyword evidence="6" id="KW-0274">FAD</keyword>
<dbReference type="Pfam" id="PF07992">
    <property type="entry name" value="Pyr_redox_2"/>
    <property type="match status" value="1"/>
</dbReference>
<dbReference type="GO" id="GO:0046872">
    <property type="term" value="F:metal ion binding"/>
    <property type="evidence" value="ECO:0007669"/>
    <property type="project" value="UniProtKB-KW"/>
</dbReference>
<keyword evidence="9" id="KW-0411">Iron-sulfur</keyword>
<proteinExistence type="inferred from homology"/>
<evidence type="ECO:0000256" key="1">
    <source>
        <dbReference type="ARBA" id="ARBA00001974"/>
    </source>
</evidence>
<keyword evidence="3" id="KW-0004">4Fe-4S</keyword>
<gene>
    <name evidence="11" type="ORF">TRIP_B220074</name>
</gene>
<dbReference type="InterPro" id="IPR003953">
    <property type="entry name" value="FAD-dep_OxRdtase_2_FAD-bd"/>
</dbReference>
<keyword evidence="5" id="KW-0479">Metal-binding</keyword>
<dbReference type="Gene3D" id="3.30.70.20">
    <property type="match status" value="1"/>
</dbReference>
<organism evidence="11">
    <name type="scientific">Uncultured Desulfatiglans sp</name>
    <dbReference type="NCBI Taxonomy" id="1748965"/>
    <lineage>
        <taxon>Bacteria</taxon>
        <taxon>Pseudomonadati</taxon>
        <taxon>Thermodesulfobacteriota</taxon>
        <taxon>Desulfobacteria</taxon>
        <taxon>Desulfatiglandales</taxon>
        <taxon>Desulfatiglandaceae</taxon>
        <taxon>Desulfatiglans</taxon>
        <taxon>environmental samples</taxon>
    </lineage>
</organism>
<dbReference type="EMBL" id="UPXX01000015">
    <property type="protein sequence ID" value="VBB42826.1"/>
    <property type="molecule type" value="Genomic_DNA"/>
</dbReference>
<keyword evidence="8" id="KW-0408">Iron</keyword>
<evidence type="ECO:0000256" key="9">
    <source>
        <dbReference type="ARBA" id="ARBA00023014"/>
    </source>
</evidence>
<feature type="domain" description="4Fe-4S ferredoxin-type" evidence="10">
    <location>
        <begin position="834"/>
        <end position="863"/>
    </location>
</feature>
<dbReference type="Pfam" id="PF00890">
    <property type="entry name" value="FAD_binding_2"/>
    <property type="match status" value="1"/>
</dbReference>
<keyword evidence="7" id="KW-0560">Oxidoreductase</keyword>
<keyword evidence="4" id="KW-0285">Flavoprotein</keyword>
<sequence>MSQNKPKGSVAVIGGGIAGIQAALSLADAGYGVHVVERMATLGGMIPNLHRFYPLCACCKVNPKIAACQQNPNVNVLTDTQVTGISGELGRFTLNVEQGGVAKQLEAGAVVFAAGIEAFDPSQHDTYAYHRYPNVVTSVEYEQLQKPTGQGKGIVKRPSDGQSPQKIAWLQCVGSRDINRCDAPYCSSVCCMYALKEAVNSVDVDENVEPVIFYMDMRTHGKGFEAYLNDAKARGIRLVRSRIHTVDPEPGSDDLKLTYADEAGTLQEETFNMIVLSVGLKPAADAIALAEKMGLQLSPDRFLATPPFQPVGTSLPGVFTCGGMSGPLDIGQSITQANAVAAEIAAVLDPAALAPPVMYPQIVADPDAEPKILVAYHLCPGMDPGIGKRIEAFTSKLPKVASVAGMEGAFLDQLVQSIQSAGANRLVFASCTPLIHKALLEEALKRSGLNPALFELVDLRVLDIAADTQLNDRLRMGVARAALSTPTPVREVPVTKQALVVGGGLAGMESALAIAREGFPVTLVEKDAALGGHALHVRSTWQGYDVQAYLKDLLASVQKNSLITVLTGATVKESHGFEGQFLSTLEQGGKSLPLAHGVTVLATGGDPVPAVEYLYGQNDQVYLWNELSTKLLKDPKAIESASSGVFIQCVGSREPERPHCSNLCCAFAVRTAIDLKEKNPNMDIYILYREMRTFGEREELYRTARQKGVVFIRYDLEHKPAVTAADGRLTVTVFDPILGKDLALPAEFVSLQTAITAPNNTALPTLFRVGLDEDGFLAESPEKMKPSDTTIKGIFQAGLAHYPKDTLASIAQAKAAAGRALEVLKQETVQAAVLVAEVRPEKCAVCCTCVRTCPFHVPYIDHDRGAAYIDPALCQGCGMCVAECPGKAIVMPGVSDQMLNQAPSILMETN</sequence>
<name>A0A653A437_UNCDX</name>
<dbReference type="GO" id="GO:0051539">
    <property type="term" value="F:4 iron, 4 sulfur cluster binding"/>
    <property type="evidence" value="ECO:0007669"/>
    <property type="project" value="UniProtKB-KW"/>
</dbReference>
<dbReference type="SUPFAM" id="SSF54862">
    <property type="entry name" value="4Fe-4S ferredoxins"/>
    <property type="match status" value="1"/>
</dbReference>
<evidence type="ECO:0000256" key="7">
    <source>
        <dbReference type="ARBA" id="ARBA00023002"/>
    </source>
</evidence>
<dbReference type="PROSITE" id="PS00198">
    <property type="entry name" value="4FE4S_FER_1"/>
    <property type="match status" value="1"/>
</dbReference>
<dbReference type="Gene3D" id="3.50.50.60">
    <property type="entry name" value="FAD/NAD(P)-binding domain"/>
    <property type="match status" value="2"/>
</dbReference>
<feature type="domain" description="4Fe-4S ferredoxin-type" evidence="10">
    <location>
        <begin position="865"/>
        <end position="894"/>
    </location>
</feature>
<protein>
    <submittedName>
        <fullName evidence="11">CoB--CoM heterodisulfide reductase iron-sulfur subunit A family protein</fullName>
    </submittedName>
</protein>
<evidence type="ECO:0000256" key="3">
    <source>
        <dbReference type="ARBA" id="ARBA00022485"/>
    </source>
</evidence>
<evidence type="ECO:0000313" key="11">
    <source>
        <dbReference type="EMBL" id="VBB42826.1"/>
    </source>
</evidence>
<evidence type="ECO:0000256" key="5">
    <source>
        <dbReference type="ARBA" id="ARBA00022723"/>
    </source>
</evidence>
<dbReference type="PRINTS" id="PR00368">
    <property type="entry name" value="FADPNR"/>
</dbReference>
<dbReference type="Pfam" id="PF00037">
    <property type="entry name" value="Fer4"/>
    <property type="match status" value="1"/>
</dbReference>
<accession>A0A653A437</accession>
<dbReference type="PROSITE" id="PS51379">
    <property type="entry name" value="4FE4S_FER_2"/>
    <property type="match status" value="2"/>
</dbReference>
<dbReference type="InterPro" id="IPR023753">
    <property type="entry name" value="FAD/NAD-binding_dom"/>
</dbReference>
<evidence type="ECO:0000256" key="6">
    <source>
        <dbReference type="ARBA" id="ARBA00022827"/>
    </source>
</evidence>
<dbReference type="SUPFAM" id="SSF51905">
    <property type="entry name" value="FAD/NAD(P)-binding domain"/>
    <property type="match status" value="2"/>
</dbReference>
<evidence type="ECO:0000256" key="8">
    <source>
        <dbReference type="ARBA" id="ARBA00023004"/>
    </source>
</evidence>
<evidence type="ECO:0000256" key="2">
    <source>
        <dbReference type="ARBA" id="ARBA00006561"/>
    </source>
</evidence>
<reference evidence="11" key="1">
    <citation type="submission" date="2018-07" db="EMBL/GenBank/DDBJ databases">
        <authorList>
            <consortium name="Genoscope - CEA"/>
            <person name="William W."/>
        </authorList>
    </citation>
    <scope>NUCLEOTIDE SEQUENCE</scope>
    <source>
        <strain evidence="11">IK1</strain>
    </source>
</reference>
<comment type="cofactor">
    <cofactor evidence="1">
        <name>FAD</name>
        <dbReference type="ChEBI" id="CHEBI:57692"/>
    </cofactor>
</comment>
<dbReference type="InterPro" id="IPR039650">
    <property type="entry name" value="HdrA-like"/>
</dbReference>
<dbReference type="AlphaFoldDB" id="A0A653A437"/>
<comment type="similarity">
    <text evidence="2">Belongs to the HdrA family.</text>
</comment>
<dbReference type="InterPro" id="IPR017896">
    <property type="entry name" value="4Fe4S_Fe-S-bd"/>
</dbReference>